<sequence length="233" mass="26245">MKSSVQQLKARGFINDNDVAVHVTDTKAELLQLLSSSDPSERSVATRLLPLSPTTTYELLQRLKREKALYTRLEICQKLASGSIETARLLVNELGHVGTNQHRKPTKKPVQKKSYPLPRDLIARTLGTMDPAILPVLLESLNTCENACLSELIDAIGALVFTNPALANDVAYARLKVLWQQYEDHALIQWKLIICFSAFPQSEPFLEALMENQHPCKEELACSLWRLRTRAKK</sequence>
<reference evidence="2" key="1">
    <citation type="submission" date="2019-02" db="EMBL/GenBank/DDBJ databases">
        <title>Draft genome sequence of Enterococcus sp. Gos25-1.</title>
        <authorList>
            <person name="Tanaka N."/>
            <person name="Shiwa Y."/>
            <person name="Fujita N."/>
        </authorList>
    </citation>
    <scope>NUCLEOTIDE SEQUENCE [LARGE SCALE GENOMIC DNA]</scope>
    <source>
        <strain evidence="2">Gos25-1</strain>
    </source>
</reference>
<accession>A0A4P5PBD4</accession>
<comment type="caution">
    <text evidence="1">The sequence shown here is derived from an EMBL/GenBank/DDBJ whole genome shotgun (WGS) entry which is preliminary data.</text>
</comment>
<organism evidence="1 2">
    <name type="scientific">Enterococcus florum</name>
    <dbReference type="NCBI Taxonomy" id="2480627"/>
    <lineage>
        <taxon>Bacteria</taxon>
        <taxon>Bacillati</taxon>
        <taxon>Bacillota</taxon>
        <taxon>Bacilli</taxon>
        <taxon>Lactobacillales</taxon>
        <taxon>Enterococcaceae</taxon>
        <taxon>Enterococcus</taxon>
    </lineage>
</organism>
<proteinExistence type="predicted"/>
<evidence type="ECO:0000313" key="2">
    <source>
        <dbReference type="Proteomes" id="UP000290567"/>
    </source>
</evidence>
<name>A0A4P5PBD4_9ENTE</name>
<dbReference type="RefSeq" id="WP_146623427.1">
    <property type="nucleotide sequence ID" value="NZ_BJCC01000025.1"/>
</dbReference>
<protein>
    <submittedName>
        <fullName evidence="1">Uncharacterized protein</fullName>
    </submittedName>
</protein>
<gene>
    <name evidence="1" type="ORF">NRIC_29170</name>
</gene>
<keyword evidence="2" id="KW-1185">Reference proteome</keyword>
<dbReference type="AlphaFoldDB" id="A0A4P5PBD4"/>
<dbReference type="OrthoDB" id="4927470at2"/>
<evidence type="ECO:0000313" key="1">
    <source>
        <dbReference type="EMBL" id="GCF95026.1"/>
    </source>
</evidence>
<dbReference type="EMBL" id="BJCC01000025">
    <property type="protein sequence ID" value="GCF95026.1"/>
    <property type="molecule type" value="Genomic_DNA"/>
</dbReference>
<dbReference type="Proteomes" id="UP000290567">
    <property type="component" value="Unassembled WGS sequence"/>
</dbReference>